<dbReference type="STRING" id="1834516.BL253_10300"/>
<feature type="domain" description="DUF4439" evidence="1">
    <location>
        <begin position="8"/>
        <end position="150"/>
    </location>
</feature>
<dbReference type="Pfam" id="PF14530">
    <property type="entry name" value="DUF4439"/>
    <property type="match status" value="1"/>
</dbReference>
<comment type="caution">
    <text evidence="2">The sequence shown here is derived from an EMBL/GenBank/DDBJ whole genome shotgun (WGS) entry which is preliminary data.</text>
</comment>
<name>A0A1V2IDS7_9ACTN</name>
<keyword evidence="2" id="KW-0418">Kinase</keyword>
<dbReference type="AlphaFoldDB" id="A0A1V2IDS7"/>
<dbReference type="Gene3D" id="1.20.1260.10">
    <property type="match status" value="1"/>
</dbReference>
<keyword evidence="3" id="KW-1185">Reference proteome</keyword>
<keyword evidence="2" id="KW-0808">Transferase</keyword>
<proteinExistence type="predicted"/>
<dbReference type="EMBL" id="MOMC01000017">
    <property type="protein sequence ID" value="ONH31314.1"/>
    <property type="molecule type" value="Genomic_DNA"/>
</dbReference>
<reference evidence="3" key="1">
    <citation type="submission" date="2016-10" db="EMBL/GenBank/DDBJ databases">
        <title>Frankia sp. NRRL B-16386 Genome sequencing.</title>
        <authorList>
            <person name="Ghodhbane-Gtari F."/>
            <person name="Swanson E."/>
            <person name="Gueddou A."/>
            <person name="Hezbri K."/>
            <person name="Ktari K."/>
            <person name="Nouioui I."/>
            <person name="Morris K."/>
            <person name="Simpson S."/>
            <person name="Abebe-Akele F."/>
            <person name="Thomas K."/>
            <person name="Gtari M."/>
            <person name="Tisa L.S."/>
        </authorList>
    </citation>
    <scope>NUCLEOTIDE SEQUENCE [LARGE SCALE GENOMIC DNA]</scope>
    <source>
        <strain evidence="3">NRRL B-16386</strain>
    </source>
</reference>
<dbReference type="SUPFAM" id="SSF47240">
    <property type="entry name" value="Ferritin-like"/>
    <property type="match status" value="1"/>
</dbReference>
<dbReference type="InterPro" id="IPR009078">
    <property type="entry name" value="Ferritin-like_SF"/>
</dbReference>
<evidence type="ECO:0000313" key="3">
    <source>
        <dbReference type="Proteomes" id="UP000188929"/>
    </source>
</evidence>
<accession>A0A1V2IDS7</accession>
<organism evidence="2 3">
    <name type="scientific">Pseudofrankia asymbiotica</name>
    <dbReference type="NCBI Taxonomy" id="1834516"/>
    <lineage>
        <taxon>Bacteria</taxon>
        <taxon>Bacillati</taxon>
        <taxon>Actinomycetota</taxon>
        <taxon>Actinomycetes</taxon>
        <taxon>Frankiales</taxon>
        <taxon>Frankiaceae</taxon>
        <taxon>Pseudofrankia</taxon>
    </lineage>
</organism>
<gene>
    <name evidence="2" type="ORF">BL253_10300</name>
</gene>
<sequence>MDARAVTALSALVAVEHAAVYGTAFAGGALAPLGASARDARGLATAAFTAHRQLRDALTALLLDAGAKPPAAQPAYTLPVSPASVGAALTLLAELDDRTAASSYDAVGLVTGRARELVVDALAQAALRAQHARLTADVNAGTAVKALPGRL</sequence>
<protein>
    <submittedName>
        <fullName evidence="2">Protein kinase</fullName>
    </submittedName>
</protein>
<dbReference type="Proteomes" id="UP000188929">
    <property type="component" value="Unassembled WGS sequence"/>
</dbReference>
<evidence type="ECO:0000313" key="2">
    <source>
        <dbReference type="EMBL" id="ONH31314.1"/>
    </source>
</evidence>
<dbReference type="InterPro" id="IPR012347">
    <property type="entry name" value="Ferritin-like"/>
</dbReference>
<dbReference type="GO" id="GO:0016301">
    <property type="term" value="F:kinase activity"/>
    <property type="evidence" value="ECO:0007669"/>
    <property type="project" value="UniProtKB-KW"/>
</dbReference>
<evidence type="ECO:0000259" key="1">
    <source>
        <dbReference type="Pfam" id="PF14530"/>
    </source>
</evidence>
<dbReference type="InterPro" id="IPR029447">
    <property type="entry name" value="DUF4439"/>
</dbReference>